<evidence type="ECO:0000313" key="9">
    <source>
        <dbReference type="EMBL" id="TVX95925.1"/>
    </source>
</evidence>
<evidence type="ECO:0000259" key="8">
    <source>
        <dbReference type="PROSITE" id="PS50928"/>
    </source>
</evidence>
<sequence length="303" mass="34695">MSLIREIYKHRYIYSLAIPGLLILFVFSYLPLAGHLLAFKSFEHDKGIWGSPWVGFDNFRFFFGNPDWIHITWNTVYLNSLFLIAEIGIATLMALFLNEVRHVLFKRFLQSVVFLPYFISWLVVSLMVFGLLSNSDGMVNHFLAKSGIEQMDWYQTPWIWPIILTVTRAWKSAGYLSIILLAAITGISGEYYESAKIDGATRLQQMTKITLPLLRPTIIVLTLLGIGRIFYGDFGMIYAIIQDNGVLFSTTDVIDTYSYRALRQLGDFSMSSAIVLYQSIMGLVTILIFNTVVRKIDNDSRLF</sequence>
<gene>
    <name evidence="9" type="ORF">FPZ45_22155</name>
</gene>
<keyword evidence="4 7" id="KW-0812">Transmembrane</keyword>
<dbReference type="InterPro" id="IPR000515">
    <property type="entry name" value="MetI-like"/>
</dbReference>
<reference evidence="9 10" key="1">
    <citation type="submission" date="2019-07" db="EMBL/GenBank/DDBJ databases">
        <authorList>
            <person name="Kim J."/>
        </authorList>
    </citation>
    <scope>NUCLEOTIDE SEQUENCE [LARGE SCALE GENOMIC DNA]</scope>
    <source>
        <strain evidence="9 10">G13</strain>
    </source>
</reference>
<dbReference type="Pfam" id="PF00528">
    <property type="entry name" value="BPD_transp_1"/>
    <property type="match status" value="1"/>
</dbReference>
<feature type="domain" description="ABC transmembrane type-1" evidence="8">
    <location>
        <begin position="72"/>
        <end position="289"/>
    </location>
</feature>
<feature type="transmembrane region" description="Helical" evidence="7">
    <location>
        <begin position="12"/>
        <end position="32"/>
    </location>
</feature>
<evidence type="ECO:0000313" key="10">
    <source>
        <dbReference type="Proteomes" id="UP000316330"/>
    </source>
</evidence>
<feature type="transmembrane region" description="Helical" evidence="7">
    <location>
        <begin position="108"/>
        <end position="132"/>
    </location>
</feature>
<keyword evidence="3" id="KW-1003">Cell membrane</keyword>
<dbReference type="GO" id="GO:0005886">
    <property type="term" value="C:plasma membrane"/>
    <property type="evidence" value="ECO:0007669"/>
    <property type="project" value="UniProtKB-SubCell"/>
</dbReference>
<comment type="subcellular location">
    <subcellularLocation>
        <location evidence="1 7">Cell membrane</location>
        <topology evidence="1 7">Multi-pass membrane protein</topology>
    </subcellularLocation>
</comment>
<evidence type="ECO:0000256" key="4">
    <source>
        <dbReference type="ARBA" id="ARBA00022692"/>
    </source>
</evidence>
<dbReference type="PROSITE" id="PS50928">
    <property type="entry name" value="ABC_TM1"/>
    <property type="match status" value="1"/>
</dbReference>
<dbReference type="CDD" id="cd06261">
    <property type="entry name" value="TM_PBP2"/>
    <property type="match status" value="1"/>
</dbReference>
<keyword evidence="10" id="KW-1185">Reference proteome</keyword>
<feature type="transmembrane region" description="Helical" evidence="7">
    <location>
        <begin position="213"/>
        <end position="231"/>
    </location>
</feature>
<keyword evidence="5 7" id="KW-1133">Transmembrane helix</keyword>
<dbReference type="OrthoDB" id="9785836at2"/>
<dbReference type="InterPro" id="IPR051393">
    <property type="entry name" value="ABC_transporter_permease"/>
</dbReference>
<evidence type="ECO:0000256" key="1">
    <source>
        <dbReference type="ARBA" id="ARBA00004651"/>
    </source>
</evidence>
<feature type="transmembrane region" description="Helical" evidence="7">
    <location>
        <begin position="173"/>
        <end position="192"/>
    </location>
</feature>
<dbReference type="RefSeq" id="WP_144706627.1">
    <property type="nucleotide sequence ID" value="NZ_VNJJ01000019.1"/>
</dbReference>
<dbReference type="InterPro" id="IPR035906">
    <property type="entry name" value="MetI-like_sf"/>
</dbReference>
<evidence type="ECO:0000256" key="6">
    <source>
        <dbReference type="ARBA" id="ARBA00023136"/>
    </source>
</evidence>
<evidence type="ECO:0000256" key="7">
    <source>
        <dbReference type="RuleBase" id="RU363032"/>
    </source>
</evidence>
<dbReference type="Proteomes" id="UP000316330">
    <property type="component" value="Unassembled WGS sequence"/>
</dbReference>
<feature type="transmembrane region" description="Helical" evidence="7">
    <location>
        <begin position="274"/>
        <end position="293"/>
    </location>
</feature>
<name>A0A559J7Q8_9BACL</name>
<dbReference type="AlphaFoldDB" id="A0A559J7Q8"/>
<evidence type="ECO:0000256" key="3">
    <source>
        <dbReference type="ARBA" id="ARBA00022475"/>
    </source>
</evidence>
<dbReference type="PANTHER" id="PTHR30193">
    <property type="entry name" value="ABC TRANSPORTER PERMEASE PROTEIN"/>
    <property type="match status" value="1"/>
</dbReference>
<protein>
    <submittedName>
        <fullName evidence="9">Sugar ABC transporter permease</fullName>
    </submittedName>
</protein>
<comment type="similarity">
    <text evidence="7">Belongs to the binding-protein-dependent transport system permease family.</text>
</comment>
<dbReference type="Gene3D" id="1.10.3720.10">
    <property type="entry name" value="MetI-like"/>
    <property type="match status" value="1"/>
</dbReference>
<evidence type="ECO:0000256" key="5">
    <source>
        <dbReference type="ARBA" id="ARBA00022989"/>
    </source>
</evidence>
<dbReference type="PANTHER" id="PTHR30193:SF44">
    <property type="entry name" value="LACTOSE TRANSPORT SYSTEM PERMEASE PROTEIN LACF"/>
    <property type="match status" value="1"/>
</dbReference>
<evidence type="ECO:0000256" key="2">
    <source>
        <dbReference type="ARBA" id="ARBA00022448"/>
    </source>
</evidence>
<proteinExistence type="inferred from homology"/>
<comment type="caution">
    <text evidence="9">The sequence shown here is derived from an EMBL/GenBank/DDBJ whole genome shotgun (WGS) entry which is preliminary data.</text>
</comment>
<feature type="transmembrane region" description="Helical" evidence="7">
    <location>
        <begin position="76"/>
        <end position="96"/>
    </location>
</feature>
<dbReference type="SUPFAM" id="SSF161098">
    <property type="entry name" value="MetI-like"/>
    <property type="match status" value="1"/>
</dbReference>
<keyword evidence="6 7" id="KW-0472">Membrane</keyword>
<organism evidence="9 10">
    <name type="scientific">Cohnella terricola</name>
    <dbReference type="NCBI Taxonomy" id="1289167"/>
    <lineage>
        <taxon>Bacteria</taxon>
        <taxon>Bacillati</taxon>
        <taxon>Bacillota</taxon>
        <taxon>Bacilli</taxon>
        <taxon>Bacillales</taxon>
        <taxon>Paenibacillaceae</taxon>
        <taxon>Cohnella</taxon>
    </lineage>
</organism>
<dbReference type="EMBL" id="VNJJ01000019">
    <property type="protein sequence ID" value="TVX95925.1"/>
    <property type="molecule type" value="Genomic_DNA"/>
</dbReference>
<accession>A0A559J7Q8</accession>
<dbReference type="GO" id="GO:0055085">
    <property type="term" value="P:transmembrane transport"/>
    <property type="evidence" value="ECO:0007669"/>
    <property type="project" value="InterPro"/>
</dbReference>
<keyword evidence="2 7" id="KW-0813">Transport</keyword>